<dbReference type="EMBL" id="UZAM01000357">
    <property type="protein sequence ID" value="VDO80673.1"/>
    <property type="molecule type" value="Genomic_DNA"/>
</dbReference>
<reference evidence="1 2" key="2">
    <citation type="submission" date="2018-11" db="EMBL/GenBank/DDBJ databases">
        <authorList>
            <consortium name="Pathogen Informatics"/>
        </authorList>
    </citation>
    <scope>NUCLEOTIDE SEQUENCE [LARGE SCALE GENOMIC DNA]</scope>
</reference>
<sequence length="225" mass="24517">MYKPQANVSQFPDNVSHVSSQMSAILTSDAFDGMSNRDLVSLRSPNDSKCNLFNENDTSETNSFGTAAAASGCSDIAQPRLPSPGNERYQTMLKEAFSTIKPRFCTGGGHDSGVDTNFSFSERSTLSTDQRPVIVSHDLSDRKTAGPVEWLDISGFSTVSEENGSVADSESTRLVKVDRNQPLSFTQAIRLHDSLTAVSDKKINNRLTTTARMATKSRDNKPIQV</sequence>
<gene>
    <name evidence="1" type="ORF">SBAD_LOCUS198</name>
</gene>
<proteinExistence type="predicted"/>
<dbReference type="Proteomes" id="UP000270296">
    <property type="component" value="Unassembled WGS sequence"/>
</dbReference>
<dbReference type="AlphaFoldDB" id="A0A183I9A4"/>
<organism evidence="3">
    <name type="scientific">Soboliphyme baturini</name>
    <dbReference type="NCBI Taxonomy" id="241478"/>
    <lineage>
        <taxon>Eukaryota</taxon>
        <taxon>Metazoa</taxon>
        <taxon>Ecdysozoa</taxon>
        <taxon>Nematoda</taxon>
        <taxon>Enoplea</taxon>
        <taxon>Dorylaimia</taxon>
        <taxon>Dioctophymatida</taxon>
        <taxon>Dioctophymatoidea</taxon>
        <taxon>Soboliphymatidae</taxon>
        <taxon>Soboliphyme</taxon>
    </lineage>
</organism>
<evidence type="ECO:0000313" key="3">
    <source>
        <dbReference type="WBParaSite" id="SBAD_0000021101-mRNA-1"/>
    </source>
</evidence>
<protein>
    <submittedName>
        <fullName evidence="1 3">Uncharacterized protein</fullName>
    </submittedName>
</protein>
<name>A0A183I9A4_9BILA</name>
<reference evidence="3" key="1">
    <citation type="submission" date="2016-06" db="UniProtKB">
        <authorList>
            <consortium name="WormBaseParasite"/>
        </authorList>
    </citation>
    <scope>IDENTIFICATION</scope>
</reference>
<evidence type="ECO:0000313" key="2">
    <source>
        <dbReference type="Proteomes" id="UP000270296"/>
    </source>
</evidence>
<evidence type="ECO:0000313" key="1">
    <source>
        <dbReference type="EMBL" id="VDO80673.1"/>
    </source>
</evidence>
<keyword evidence="2" id="KW-1185">Reference proteome</keyword>
<accession>A0A183I9A4</accession>
<dbReference type="WBParaSite" id="SBAD_0000021101-mRNA-1">
    <property type="protein sequence ID" value="SBAD_0000021101-mRNA-1"/>
    <property type="gene ID" value="SBAD_0000021101"/>
</dbReference>